<dbReference type="SUPFAM" id="SSF52540">
    <property type="entry name" value="P-loop containing nucleoside triphosphate hydrolases"/>
    <property type="match status" value="1"/>
</dbReference>
<dbReference type="GO" id="GO:0032956">
    <property type="term" value="P:regulation of actin cytoskeleton organization"/>
    <property type="evidence" value="ECO:0000318"/>
    <property type="project" value="GO_Central"/>
</dbReference>
<evidence type="ECO:0000256" key="3">
    <source>
        <dbReference type="ARBA" id="ARBA00023134"/>
    </source>
</evidence>
<gene>
    <name evidence="7" type="ORF">HanXRQr2_Chr08g0354351</name>
</gene>
<dbReference type="Proteomes" id="UP000215914">
    <property type="component" value="Unassembled WGS sequence"/>
</dbReference>
<dbReference type="InterPro" id="IPR003578">
    <property type="entry name" value="Small_GTPase_Rho"/>
</dbReference>
<dbReference type="GO" id="GO:0005886">
    <property type="term" value="C:plasma membrane"/>
    <property type="evidence" value="ECO:0000318"/>
    <property type="project" value="GO_Central"/>
</dbReference>
<evidence type="ECO:0000256" key="5">
    <source>
        <dbReference type="PROSITE-ProRule" id="PRU10141"/>
    </source>
</evidence>
<keyword evidence="4" id="KW-0449">Lipoprotein</keyword>
<dbReference type="GO" id="GO:0031410">
    <property type="term" value="C:cytoplasmic vesicle"/>
    <property type="evidence" value="ECO:0000318"/>
    <property type="project" value="GO_Central"/>
</dbReference>
<accession>A0A9K3IGM8</accession>
<dbReference type="GO" id="GO:0005524">
    <property type="term" value="F:ATP binding"/>
    <property type="evidence" value="ECO:0007669"/>
    <property type="project" value="UniProtKB-UniRule"/>
</dbReference>
<dbReference type="PANTHER" id="PTHR24072">
    <property type="entry name" value="RHO FAMILY GTPASE"/>
    <property type="match status" value="1"/>
</dbReference>
<dbReference type="Gramene" id="mRNA:HanXRQr2_Chr08g0354351">
    <property type="protein sequence ID" value="mRNA:HanXRQr2_Chr08g0354351"/>
    <property type="gene ID" value="HanXRQr2_Chr08g0354351"/>
</dbReference>
<evidence type="ECO:0000256" key="1">
    <source>
        <dbReference type="ARBA" id="ARBA00010142"/>
    </source>
</evidence>
<dbReference type="SUPFAM" id="SSF56112">
    <property type="entry name" value="Protein kinase-like (PK-like)"/>
    <property type="match status" value="1"/>
</dbReference>
<dbReference type="SMART" id="SM00174">
    <property type="entry name" value="RHO"/>
    <property type="match status" value="1"/>
</dbReference>
<dbReference type="PROSITE" id="PS51420">
    <property type="entry name" value="RHO"/>
    <property type="match status" value="1"/>
</dbReference>
<sequence length="222" mass="24567">MDFHSLTRTELQSLCKLNKIPDNITNVAMVDALQSLDVDYVPTVFDNFSANVVVNGDTVNLGLWDTAGQEDYNRLRPLSYHGANVFILAFSLISKASYENVSKKWIPELKHYAPGVPIVLVGTKLVLQPESLLPVHNKPPEPITIPKPEKKQEQPAKPKKGPPMKRVSSAGFRTDSVLQRKTGSLKEFFTLGIKLGQGQFGTTFLCTKKSTGQHYACKSIAK</sequence>
<evidence type="ECO:0000256" key="4">
    <source>
        <dbReference type="ARBA" id="ARBA00023288"/>
    </source>
</evidence>
<dbReference type="AlphaFoldDB" id="A0A9K3IGM8"/>
<name>A0A9K3IGM8_HELAN</name>
<feature type="region of interest" description="Disordered" evidence="6">
    <location>
        <begin position="137"/>
        <end position="173"/>
    </location>
</feature>
<dbReference type="GO" id="GO:0007165">
    <property type="term" value="P:signal transduction"/>
    <property type="evidence" value="ECO:0000318"/>
    <property type="project" value="GO_Central"/>
</dbReference>
<dbReference type="Pfam" id="PF00071">
    <property type="entry name" value="Ras"/>
    <property type="match status" value="1"/>
</dbReference>
<dbReference type="EMBL" id="MNCJ02000323">
    <property type="protein sequence ID" value="KAF5796661.1"/>
    <property type="molecule type" value="Genomic_DNA"/>
</dbReference>
<dbReference type="InterPro" id="IPR027417">
    <property type="entry name" value="P-loop_NTPase"/>
</dbReference>
<dbReference type="InterPro" id="IPR011009">
    <property type="entry name" value="Kinase-like_dom_sf"/>
</dbReference>
<dbReference type="PROSITE" id="PS00107">
    <property type="entry name" value="PROTEIN_KINASE_ATP"/>
    <property type="match status" value="1"/>
</dbReference>
<dbReference type="Gene3D" id="3.40.50.300">
    <property type="entry name" value="P-loop containing nucleotide triphosphate hydrolases"/>
    <property type="match status" value="1"/>
</dbReference>
<keyword evidence="8" id="KW-1185">Reference proteome</keyword>
<evidence type="ECO:0000256" key="6">
    <source>
        <dbReference type="SAM" id="MobiDB-lite"/>
    </source>
</evidence>
<keyword evidence="2 5" id="KW-0547">Nucleotide-binding</keyword>
<evidence type="ECO:0000256" key="2">
    <source>
        <dbReference type="ARBA" id="ARBA00022741"/>
    </source>
</evidence>
<organism evidence="7 8">
    <name type="scientific">Helianthus annuus</name>
    <name type="common">Common sunflower</name>
    <dbReference type="NCBI Taxonomy" id="4232"/>
    <lineage>
        <taxon>Eukaryota</taxon>
        <taxon>Viridiplantae</taxon>
        <taxon>Streptophyta</taxon>
        <taxon>Embryophyta</taxon>
        <taxon>Tracheophyta</taxon>
        <taxon>Spermatophyta</taxon>
        <taxon>Magnoliopsida</taxon>
        <taxon>eudicotyledons</taxon>
        <taxon>Gunneridae</taxon>
        <taxon>Pentapetalae</taxon>
        <taxon>asterids</taxon>
        <taxon>campanulids</taxon>
        <taxon>Asterales</taxon>
        <taxon>Asteraceae</taxon>
        <taxon>Asteroideae</taxon>
        <taxon>Heliantheae alliance</taxon>
        <taxon>Heliantheae</taxon>
        <taxon>Helianthus</taxon>
    </lineage>
</organism>
<keyword evidence="5" id="KW-0067">ATP-binding</keyword>
<dbReference type="NCBIfam" id="TIGR00231">
    <property type="entry name" value="small_GTP"/>
    <property type="match status" value="1"/>
</dbReference>
<dbReference type="GO" id="GO:0042995">
    <property type="term" value="C:cell projection"/>
    <property type="evidence" value="ECO:0000318"/>
    <property type="project" value="GO_Central"/>
</dbReference>
<dbReference type="Gene3D" id="3.30.200.20">
    <property type="entry name" value="Phosphorylase Kinase, domain 1"/>
    <property type="match status" value="1"/>
</dbReference>
<feature type="binding site" evidence="5">
    <location>
        <position position="222"/>
    </location>
    <ligand>
        <name>ATP</name>
        <dbReference type="ChEBI" id="CHEBI:30616"/>
    </ligand>
</feature>
<dbReference type="GO" id="GO:0003924">
    <property type="term" value="F:GTPase activity"/>
    <property type="evidence" value="ECO:0000318"/>
    <property type="project" value="GO_Central"/>
</dbReference>
<protein>
    <submittedName>
        <fullName evidence="7">Small GTP-binding protein</fullName>
    </submittedName>
</protein>
<reference evidence="7" key="1">
    <citation type="journal article" date="2017" name="Nature">
        <title>The sunflower genome provides insights into oil metabolism, flowering and Asterid evolution.</title>
        <authorList>
            <person name="Badouin H."/>
            <person name="Gouzy J."/>
            <person name="Grassa C.J."/>
            <person name="Murat F."/>
            <person name="Staton S.E."/>
            <person name="Cottret L."/>
            <person name="Lelandais-Briere C."/>
            <person name="Owens G.L."/>
            <person name="Carrere S."/>
            <person name="Mayjonade B."/>
            <person name="Legrand L."/>
            <person name="Gill N."/>
            <person name="Kane N.C."/>
            <person name="Bowers J.E."/>
            <person name="Hubner S."/>
            <person name="Bellec A."/>
            <person name="Berard A."/>
            <person name="Berges H."/>
            <person name="Blanchet N."/>
            <person name="Boniface M.C."/>
            <person name="Brunel D."/>
            <person name="Catrice O."/>
            <person name="Chaidir N."/>
            <person name="Claudel C."/>
            <person name="Donnadieu C."/>
            <person name="Faraut T."/>
            <person name="Fievet G."/>
            <person name="Helmstetter N."/>
            <person name="King M."/>
            <person name="Knapp S.J."/>
            <person name="Lai Z."/>
            <person name="Le Paslier M.C."/>
            <person name="Lippi Y."/>
            <person name="Lorenzon L."/>
            <person name="Mandel J.R."/>
            <person name="Marage G."/>
            <person name="Marchand G."/>
            <person name="Marquand E."/>
            <person name="Bret-Mestries E."/>
            <person name="Morien E."/>
            <person name="Nambeesan S."/>
            <person name="Nguyen T."/>
            <person name="Pegot-Espagnet P."/>
            <person name="Pouilly N."/>
            <person name="Raftis F."/>
            <person name="Sallet E."/>
            <person name="Schiex T."/>
            <person name="Thomas J."/>
            <person name="Vandecasteele C."/>
            <person name="Vares D."/>
            <person name="Vear F."/>
            <person name="Vautrin S."/>
            <person name="Crespi M."/>
            <person name="Mangin B."/>
            <person name="Burke J.M."/>
            <person name="Salse J."/>
            <person name="Munos S."/>
            <person name="Vincourt P."/>
            <person name="Rieseberg L.H."/>
            <person name="Langlade N.B."/>
        </authorList>
    </citation>
    <scope>NUCLEOTIDE SEQUENCE</scope>
    <source>
        <tissue evidence="7">Leaves</tissue>
    </source>
</reference>
<dbReference type="GO" id="GO:0005856">
    <property type="term" value="C:cytoskeleton"/>
    <property type="evidence" value="ECO:0000318"/>
    <property type="project" value="GO_Central"/>
</dbReference>
<dbReference type="GO" id="GO:0019901">
    <property type="term" value="F:protein kinase binding"/>
    <property type="evidence" value="ECO:0000318"/>
    <property type="project" value="GO_Central"/>
</dbReference>
<dbReference type="SMART" id="SM00173">
    <property type="entry name" value="RAS"/>
    <property type="match status" value="1"/>
</dbReference>
<dbReference type="GO" id="GO:0007264">
    <property type="term" value="P:small GTPase-mediated signal transduction"/>
    <property type="evidence" value="ECO:0007669"/>
    <property type="project" value="InterPro"/>
</dbReference>
<dbReference type="GO" id="GO:0007163">
    <property type="term" value="P:establishment or maintenance of cell polarity"/>
    <property type="evidence" value="ECO:0000318"/>
    <property type="project" value="GO_Central"/>
</dbReference>
<keyword evidence="3" id="KW-0342">GTP-binding</keyword>
<dbReference type="PROSITE" id="PS51419">
    <property type="entry name" value="RAB"/>
    <property type="match status" value="1"/>
</dbReference>
<dbReference type="InterPro" id="IPR001806">
    <property type="entry name" value="Small_GTPase"/>
</dbReference>
<dbReference type="GO" id="GO:0008360">
    <property type="term" value="P:regulation of cell shape"/>
    <property type="evidence" value="ECO:0000318"/>
    <property type="project" value="GO_Central"/>
</dbReference>
<comment type="similarity">
    <text evidence="1">Belongs to the small GTPase superfamily. Rho family.</text>
</comment>
<evidence type="ECO:0000313" key="8">
    <source>
        <dbReference type="Proteomes" id="UP000215914"/>
    </source>
</evidence>
<dbReference type="GO" id="GO:0005525">
    <property type="term" value="F:GTP binding"/>
    <property type="evidence" value="ECO:0000318"/>
    <property type="project" value="GO_Central"/>
</dbReference>
<dbReference type="SMART" id="SM00175">
    <property type="entry name" value="RAB"/>
    <property type="match status" value="1"/>
</dbReference>
<evidence type="ECO:0000313" key="7">
    <source>
        <dbReference type="EMBL" id="KAF5796661.1"/>
    </source>
</evidence>
<reference evidence="7" key="2">
    <citation type="submission" date="2020-06" db="EMBL/GenBank/DDBJ databases">
        <title>Helianthus annuus Genome sequencing and assembly Release 2.</title>
        <authorList>
            <person name="Gouzy J."/>
            <person name="Langlade N."/>
            <person name="Munos S."/>
        </authorList>
    </citation>
    <scope>NUCLEOTIDE SEQUENCE</scope>
    <source>
        <tissue evidence="7">Leaves</tissue>
    </source>
</reference>
<feature type="compositionally biased region" description="Basic and acidic residues" evidence="6">
    <location>
        <begin position="147"/>
        <end position="156"/>
    </location>
</feature>
<dbReference type="InterPro" id="IPR017441">
    <property type="entry name" value="Protein_kinase_ATP_BS"/>
</dbReference>
<proteinExistence type="inferred from homology"/>
<dbReference type="InterPro" id="IPR005225">
    <property type="entry name" value="Small_GTP-bd"/>
</dbReference>
<dbReference type="GO" id="GO:0007015">
    <property type="term" value="P:actin filament organization"/>
    <property type="evidence" value="ECO:0000318"/>
    <property type="project" value="GO_Central"/>
</dbReference>
<dbReference type="GO" id="GO:0030865">
    <property type="term" value="P:cortical cytoskeleton organization"/>
    <property type="evidence" value="ECO:0000318"/>
    <property type="project" value="GO_Central"/>
</dbReference>
<comment type="caution">
    <text evidence="7">The sequence shown here is derived from an EMBL/GenBank/DDBJ whole genome shotgun (WGS) entry which is preliminary data.</text>
</comment>
<dbReference type="PRINTS" id="PR00449">
    <property type="entry name" value="RASTRNSFRMNG"/>
</dbReference>